<sequence length="409" mass="45981">MSFHNSLFTRRYMIVAGGLVMTFVLLSALLSPSYTTSTSSRLSWAHPRVQAETRHAASLDSVFNETLGFQKVFVLNLPARTDHRDSMSLAAALTGFQVEYADGVLGATVNDKYLPPGGEKAKLSEGMKGSWRAHLNIARMIVERNITSALILEDDCDWDLRIKSQLRTFAKASRLLVQPVRGAPSRLLDTTVHRHEGQKPIDIDINDQSTVQPTSSPYGDVDKWDLLWLGHCGANLPRATDETTPLGRVIISNDETVPQPHHLNMQFGNRDLLDEYANHTRVVTRTRANTCILAYALSQTGARRMLHELGVSKMSYNADIMMRDMCDGLDGRKMQTCLTVHPQLFQHHRARGPKAAFSDIANHKGEYNDQAFTRNIRWSTRLNFQQLLDGTKDYVDLFRDNQKGPDIGF</sequence>
<organism evidence="6 7">
    <name type="scientific">Acrodontium crateriforme</name>
    <dbReference type="NCBI Taxonomy" id="150365"/>
    <lineage>
        <taxon>Eukaryota</taxon>
        <taxon>Fungi</taxon>
        <taxon>Dikarya</taxon>
        <taxon>Ascomycota</taxon>
        <taxon>Pezizomycotina</taxon>
        <taxon>Dothideomycetes</taxon>
        <taxon>Dothideomycetidae</taxon>
        <taxon>Mycosphaerellales</taxon>
        <taxon>Teratosphaeriaceae</taxon>
        <taxon>Acrodontium</taxon>
    </lineage>
</organism>
<keyword evidence="2" id="KW-0328">Glycosyltransferase</keyword>
<evidence type="ECO:0000256" key="4">
    <source>
        <dbReference type="SAM" id="Phobius"/>
    </source>
</evidence>
<keyword evidence="4" id="KW-0812">Transmembrane</keyword>
<keyword evidence="7" id="KW-1185">Reference proteome</keyword>
<dbReference type="Pfam" id="PF01755">
    <property type="entry name" value="Glyco_transf_25"/>
    <property type="match status" value="1"/>
</dbReference>
<dbReference type="AlphaFoldDB" id="A0AAQ3MA23"/>
<accession>A0AAQ3MA23</accession>
<comment type="similarity">
    <text evidence="1">Belongs to the glycosyltransferase 25 family.</text>
</comment>
<dbReference type="InterPro" id="IPR002654">
    <property type="entry name" value="Glyco_trans_25"/>
</dbReference>
<name>A0AAQ3MA23_9PEZI</name>
<dbReference type="GO" id="GO:0016740">
    <property type="term" value="F:transferase activity"/>
    <property type="evidence" value="ECO:0007669"/>
    <property type="project" value="UniProtKB-KW"/>
</dbReference>
<dbReference type="PANTHER" id="PTHR10730">
    <property type="entry name" value="PROCOLLAGEN-LYSINE,2-OXOGLUTARATE 5-DIOXYGENASE/GLYCOSYLTRANSFERASE 25 FAMILY MEMBER"/>
    <property type="match status" value="1"/>
</dbReference>
<dbReference type="Proteomes" id="UP001303373">
    <property type="component" value="Chromosome 13"/>
</dbReference>
<dbReference type="PANTHER" id="PTHR10730:SF53">
    <property type="entry name" value="GLYCOSYLTRANSFERASE 25 FAMILY MEMBER"/>
    <property type="match status" value="1"/>
</dbReference>
<dbReference type="EMBL" id="CP138592">
    <property type="protein sequence ID" value="WPH04459.1"/>
    <property type="molecule type" value="Genomic_DNA"/>
</dbReference>
<feature type="transmembrane region" description="Helical" evidence="4">
    <location>
        <begin position="12"/>
        <end position="30"/>
    </location>
</feature>
<keyword evidence="3" id="KW-0808">Transferase</keyword>
<evidence type="ECO:0000256" key="1">
    <source>
        <dbReference type="ARBA" id="ARBA00006721"/>
    </source>
</evidence>
<evidence type="ECO:0000313" key="6">
    <source>
        <dbReference type="EMBL" id="WPH04459.1"/>
    </source>
</evidence>
<proteinExistence type="inferred from homology"/>
<reference evidence="6 7" key="1">
    <citation type="submission" date="2023-11" db="EMBL/GenBank/DDBJ databases">
        <title>An acidophilic fungus is an integral part of prey digestion in a carnivorous sundew plant.</title>
        <authorList>
            <person name="Tsai I.J."/>
        </authorList>
    </citation>
    <scope>NUCLEOTIDE SEQUENCE [LARGE SCALE GENOMIC DNA]</scope>
    <source>
        <strain evidence="6">169a</strain>
    </source>
</reference>
<keyword evidence="4" id="KW-1133">Transmembrane helix</keyword>
<evidence type="ECO:0000259" key="5">
    <source>
        <dbReference type="Pfam" id="PF01755"/>
    </source>
</evidence>
<evidence type="ECO:0000256" key="3">
    <source>
        <dbReference type="ARBA" id="ARBA00022679"/>
    </source>
</evidence>
<dbReference type="InterPro" id="IPR050757">
    <property type="entry name" value="Collagen_mod_GT25"/>
</dbReference>
<dbReference type="CDD" id="cd06532">
    <property type="entry name" value="Glyco_transf_25"/>
    <property type="match status" value="1"/>
</dbReference>
<keyword evidence="4" id="KW-0472">Membrane</keyword>
<evidence type="ECO:0000313" key="7">
    <source>
        <dbReference type="Proteomes" id="UP001303373"/>
    </source>
</evidence>
<evidence type="ECO:0000256" key="2">
    <source>
        <dbReference type="ARBA" id="ARBA00022676"/>
    </source>
</evidence>
<feature type="domain" description="Glycosyl transferase family 25" evidence="5">
    <location>
        <begin position="70"/>
        <end position="171"/>
    </location>
</feature>
<protein>
    <recommendedName>
        <fullName evidence="5">Glycosyl transferase family 25 domain-containing protein</fullName>
    </recommendedName>
</protein>
<gene>
    <name evidence="6" type="ORF">R9X50_00735000</name>
</gene>